<comment type="caution">
    <text evidence="1">The sequence shown here is derived from an EMBL/GenBank/DDBJ whole genome shotgun (WGS) entry which is preliminary data.</text>
</comment>
<organism evidence="1 2">
    <name type="scientific">Halocaridina rubra</name>
    <name type="common">Hawaiian red shrimp</name>
    <dbReference type="NCBI Taxonomy" id="373956"/>
    <lineage>
        <taxon>Eukaryota</taxon>
        <taxon>Metazoa</taxon>
        <taxon>Ecdysozoa</taxon>
        <taxon>Arthropoda</taxon>
        <taxon>Crustacea</taxon>
        <taxon>Multicrustacea</taxon>
        <taxon>Malacostraca</taxon>
        <taxon>Eumalacostraca</taxon>
        <taxon>Eucarida</taxon>
        <taxon>Decapoda</taxon>
        <taxon>Pleocyemata</taxon>
        <taxon>Caridea</taxon>
        <taxon>Atyoidea</taxon>
        <taxon>Atyidae</taxon>
        <taxon>Halocaridina</taxon>
    </lineage>
</organism>
<gene>
    <name evidence="1" type="ORF">SK128_002471</name>
</gene>
<protein>
    <submittedName>
        <fullName evidence="1">Uncharacterized protein</fullName>
    </submittedName>
</protein>
<dbReference type="Proteomes" id="UP001381693">
    <property type="component" value="Unassembled WGS sequence"/>
</dbReference>
<evidence type="ECO:0000313" key="1">
    <source>
        <dbReference type="EMBL" id="KAK7085040.1"/>
    </source>
</evidence>
<dbReference type="EMBL" id="JAXCGZ010001919">
    <property type="protein sequence ID" value="KAK7085040.1"/>
    <property type="molecule type" value="Genomic_DNA"/>
</dbReference>
<name>A0AAN8XVD2_HALRR</name>
<sequence length="53" mass="5984">MITALEMVLLRRFCQKLDDTAVNHMAYEPIFVRNPQPRSNGSTSSCVITISDI</sequence>
<evidence type="ECO:0000313" key="2">
    <source>
        <dbReference type="Proteomes" id="UP001381693"/>
    </source>
</evidence>
<accession>A0AAN8XVD2</accession>
<reference evidence="1 2" key="1">
    <citation type="submission" date="2023-11" db="EMBL/GenBank/DDBJ databases">
        <title>Halocaridina rubra genome assembly.</title>
        <authorList>
            <person name="Smith C."/>
        </authorList>
    </citation>
    <scope>NUCLEOTIDE SEQUENCE [LARGE SCALE GENOMIC DNA]</scope>
    <source>
        <strain evidence="1">EP-1</strain>
        <tissue evidence="1">Whole</tissue>
    </source>
</reference>
<keyword evidence="2" id="KW-1185">Reference proteome</keyword>
<dbReference type="AlphaFoldDB" id="A0AAN8XVD2"/>
<proteinExistence type="predicted"/>